<evidence type="ECO:0000256" key="9">
    <source>
        <dbReference type="ARBA" id="ARBA00023204"/>
    </source>
</evidence>
<evidence type="ECO:0000256" key="5">
    <source>
        <dbReference type="ARBA" id="ARBA00022723"/>
    </source>
</evidence>
<comment type="catalytic activity">
    <reaction evidence="10">
        <text>8-oxo-dGTP + H2O = 8-oxo-dGMP + diphosphate + H(+)</text>
        <dbReference type="Rhea" id="RHEA:31575"/>
        <dbReference type="ChEBI" id="CHEBI:15377"/>
        <dbReference type="ChEBI" id="CHEBI:15378"/>
        <dbReference type="ChEBI" id="CHEBI:33019"/>
        <dbReference type="ChEBI" id="CHEBI:63224"/>
        <dbReference type="ChEBI" id="CHEBI:77896"/>
        <dbReference type="EC" id="3.6.1.55"/>
    </reaction>
</comment>
<gene>
    <name evidence="16" type="ORF">ciss_18870</name>
</gene>
<reference evidence="17" key="1">
    <citation type="submission" date="2016-12" db="EMBL/GenBank/DDBJ databases">
        <title>Draft Genome Sequences od Carboxydothermus pertinax and islandicus, Hydrogenogenic Carboxydotrophic Bacteria.</title>
        <authorList>
            <person name="Fukuyama Y."/>
            <person name="Ohmae K."/>
            <person name="Yoneda Y."/>
            <person name="Yoshida T."/>
            <person name="Sako Y."/>
        </authorList>
    </citation>
    <scope>NUCLEOTIDE SEQUENCE [LARGE SCALE GENOMIC DNA]</scope>
    <source>
        <strain evidence="17">SET</strain>
    </source>
</reference>
<evidence type="ECO:0000256" key="4">
    <source>
        <dbReference type="ARBA" id="ARBA00022705"/>
    </source>
</evidence>
<dbReference type="GO" id="GO:0035539">
    <property type="term" value="F:8-oxo-7,8-dihydrodeoxyguanosine triphosphate pyrophosphatase activity"/>
    <property type="evidence" value="ECO:0007669"/>
    <property type="project" value="UniProtKB-EC"/>
</dbReference>
<comment type="similarity">
    <text evidence="2 14">Belongs to the Nudix hydrolase family.</text>
</comment>
<dbReference type="SUPFAM" id="SSF55811">
    <property type="entry name" value="Nudix"/>
    <property type="match status" value="1"/>
</dbReference>
<evidence type="ECO:0000256" key="13">
    <source>
        <dbReference type="PIRSR" id="PIRSR603561-2"/>
    </source>
</evidence>
<dbReference type="InterPro" id="IPR020476">
    <property type="entry name" value="Nudix_hydrolase"/>
</dbReference>
<evidence type="ECO:0000313" key="16">
    <source>
        <dbReference type="EMBL" id="GAV25954.1"/>
    </source>
</evidence>
<dbReference type="Gene3D" id="3.90.79.10">
    <property type="entry name" value="Nucleoside Triphosphate Pyrophosphohydrolase"/>
    <property type="match status" value="1"/>
</dbReference>
<dbReference type="OrthoDB" id="9810648at2"/>
<dbReference type="InterPro" id="IPR047127">
    <property type="entry name" value="MutT-like"/>
</dbReference>
<protein>
    <recommendedName>
        <fullName evidence="11">8-oxo-dGTP diphosphatase</fullName>
        <ecNumber evidence="11">3.6.1.55</ecNumber>
    </recommendedName>
</protein>
<dbReference type="GO" id="GO:0006260">
    <property type="term" value="P:DNA replication"/>
    <property type="evidence" value="ECO:0007669"/>
    <property type="project" value="UniProtKB-KW"/>
</dbReference>
<evidence type="ECO:0000256" key="3">
    <source>
        <dbReference type="ARBA" id="ARBA00022457"/>
    </source>
</evidence>
<dbReference type="PRINTS" id="PR00502">
    <property type="entry name" value="NUDIXFAMILY"/>
</dbReference>
<evidence type="ECO:0000256" key="1">
    <source>
        <dbReference type="ARBA" id="ARBA00001946"/>
    </source>
</evidence>
<evidence type="ECO:0000256" key="14">
    <source>
        <dbReference type="RuleBase" id="RU003476"/>
    </source>
</evidence>
<dbReference type="InterPro" id="IPR000086">
    <property type="entry name" value="NUDIX_hydrolase_dom"/>
</dbReference>
<keyword evidence="3" id="KW-0515">Mutator protein</keyword>
<dbReference type="GO" id="GO:0044716">
    <property type="term" value="F:8-oxo-GDP phosphatase activity"/>
    <property type="evidence" value="ECO:0007669"/>
    <property type="project" value="TreeGrafter"/>
</dbReference>
<dbReference type="EMBL" id="BDJL01000120">
    <property type="protein sequence ID" value="GAV25954.1"/>
    <property type="molecule type" value="Genomic_DNA"/>
</dbReference>
<evidence type="ECO:0000256" key="2">
    <source>
        <dbReference type="ARBA" id="ARBA00005582"/>
    </source>
</evidence>
<evidence type="ECO:0000256" key="11">
    <source>
        <dbReference type="ARBA" id="ARBA00038905"/>
    </source>
</evidence>
<feature type="binding site" evidence="12">
    <location>
        <begin position="32"/>
        <end position="35"/>
    </location>
    <ligand>
        <name>8-oxo-dGTP</name>
        <dbReference type="ChEBI" id="CHEBI:77896"/>
    </ligand>
</feature>
<feature type="binding site" evidence="13">
    <location>
        <position position="35"/>
    </location>
    <ligand>
        <name>Mg(2+)</name>
        <dbReference type="ChEBI" id="CHEBI:18420"/>
    </ligand>
</feature>
<dbReference type="PANTHER" id="PTHR47707:SF1">
    <property type="entry name" value="NUDIX HYDROLASE FAMILY PROTEIN"/>
    <property type="match status" value="1"/>
</dbReference>
<proteinExistence type="inferred from homology"/>
<dbReference type="Proteomes" id="UP000187338">
    <property type="component" value="Unassembled WGS sequence"/>
</dbReference>
<evidence type="ECO:0000313" key="17">
    <source>
        <dbReference type="Proteomes" id="UP000187338"/>
    </source>
</evidence>
<keyword evidence="9" id="KW-0234">DNA repair</keyword>
<dbReference type="CDD" id="cd03425">
    <property type="entry name" value="NUDIX_MutT_NudA_like"/>
    <property type="match status" value="1"/>
</dbReference>
<dbReference type="GO" id="GO:0006281">
    <property type="term" value="P:DNA repair"/>
    <property type="evidence" value="ECO:0007669"/>
    <property type="project" value="UniProtKB-KW"/>
</dbReference>
<feature type="binding site" evidence="12">
    <location>
        <position position="20"/>
    </location>
    <ligand>
        <name>8-oxo-dGTP</name>
        <dbReference type="ChEBI" id="CHEBI:77896"/>
    </ligand>
</feature>
<dbReference type="GO" id="GO:0008413">
    <property type="term" value="F:8-oxo-7,8-dihydroguanosine triphosphate pyrophosphatase activity"/>
    <property type="evidence" value="ECO:0007669"/>
    <property type="project" value="InterPro"/>
</dbReference>
<dbReference type="PANTHER" id="PTHR47707">
    <property type="entry name" value="8-OXO-DGTP DIPHOSPHATASE"/>
    <property type="match status" value="1"/>
</dbReference>
<evidence type="ECO:0000256" key="12">
    <source>
        <dbReference type="PIRSR" id="PIRSR603561-1"/>
    </source>
</evidence>
<comment type="caution">
    <text evidence="16">The sequence shown here is derived from an EMBL/GenBank/DDBJ whole genome shotgun (WGS) entry which is preliminary data.</text>
</comment>
<keyword evidence="6" id="KW-0227">DNA damage</keyword>
<dbReference type="GO" id="GO:0046872">
    <property type="term" value="F:metal ion binding"/>
    <property type="evidence" value="ECO:0007669"/>
    <property type="project" value="UniProtKB-KW"/>
</dbReference>
<dbReference type="AlphaFoldDB" id="A0A1L8D4B1"/>
<dbReference type="InterPro" id="IPR020084">
    <property type="entry name" value="NUDIX_hydrolase_CS"/>
</dbReference>
<keyword evidence="4" id="KW-0235">DNA replication</keyword>
<dbReference type="RefSeq" id="WP_075866144.1">
    <property type="nucleotide sequence ID" value="NZ_BDJL01000120.1"/>
</dbReference>
<dbReference type="PROSITE" id="PS00893">
    <property type="entry name" value="NUDIX_BOX"/>
    <property type="match status" value="1"/>
</dbReference>
<keyword evidence="17" id="KW-1185">Reference proteome</keyword>
<organism evidence="16 17">
    <name type="scientific">Carboxydothermus islandicus</name>
    <dbReference type="NCBI Taxonomy" id="661089"/>
    <lineage>
        <taxon>Bacteria</taxon>
        <taxon>Bacillati</taxon>
        <taxon>Bacillota</taxon>
        <taxon>Clostridia</taxon>
        <taxon>Thermoanaerobacterales</taxon>
        <taxon>Thermoanaerobacteraceae</taxon>
        <taxon>Carboxydothermus</taxon>
    </lineage>
</organism>
<keyword evidence="7 14" id="KW-0378">Hydrolase</keyword>
<sequence length="134" mass="15433">MKTVTAAIIIHKGKVLITRRKLNDKYLPGKWEFPGGKVEQGETPEDCLIREIKEELDLNIKITQFFGESIYEYPFFKIRLLAFLAQPVSGKIKLNDHAEARWVKIKDLNFYDFAPADLPFVEKLLKSGEMANGF</sequence>
<evidence type="ECO:0000259" key="15">
    <source>
        <dbReference type="PROSITE" id="PS51462"/>
    </source>
</evidence>
<evidence type="ECO:0000256" key="6">
    <source>
        <dbReference type="ARBA" id="ARBA00022763"/>
    </source>
</evidence>
<dbReference type="STRING" id="661089.ciss_18870"/>
<dbReference type="Pfam" id="PF00293">
    <property type="entry name" value="NUDIX"/>
    <property type="match status" value="1"/>
</dbReference>
<dbReference type="GO" id="GO:0044715">
    <property type="term" value="F:8-oxo-dGDP phosphatase activity"/>
    <property type="evidence" value="ECO:0007669"/>
    <property type="project" value="TreeGrafter"/>
</dbReference>
<dbReference type="PROSITE" id="PS51462">
    <property type="entry name" value="NUDIX"/>
    <property type="match status" value="1"/>
</dbReference>
<dbReference type="EC" id="3.6.1.55" evidence="11"/>
<evidence type="ECO:0000256" key="10">
    <source>
        <dbReference type="ARBA" id="ARBA00035861"/>
    </source>
</evidence>
<keyword evidence="8 13" id="KW-0460">Magnesium</keyword>
<keyword evidence="5 13" id="KW-0479">Metal-binding</keyword>
<dbReference type="NCBIfam" id="TIGR00586">
    <property type="entry name" value="mutt"/>
    <property type="match status" value="1"/>
</dbReference>
<accession>A0A1L8D4B1</accession>
<evidence type="ECO:0000256" key="7">
    <source>
        <dbReference type="ARBA" id="ARBA00022801"/>
    </source>
</evidence>
<feature type="domain" description="Nudix hydrolase" evidence="15">
    <location>
        <begin position="1"/>
        <end position="126"/>
    </location>
</feature>
<evidence type="ECO:0000256" key="8">
    <source>
        <dbReference type="ARBA" id="ARBA00022842"/>
    </source>
</evidence>
<name>A0A1L8D4B1_9THEO</name>
<comment type="cofactor">
    <cofactor evidence="1 13">
        <name>Mg(2+)</name>
        <dbReference type="ChEBI" id="CHEBI:18420"/>
    </cofactor>
</comment>
<dbReference type="InterPro" id="IPR003561">
    <property type="entry name" value="Mutator_MutT"/>
</dbReference>
<dbReference type="InterPro" id="IPR015797">
    <property type="entry name" value="NUDIX_hydrolase-like_dom_sf"/>
</dbReference>
<feature type="binding site" evidence="13">
    <location>
        <position position="55"/>
    </location>
    <ligand>
        <name>Mg(2+)</name>
        <dbReference type="ChEBI" id="CHEBI:18420"/>
    </ligand>
</feature>